<dbReference type="AlphaFoldDB" id="A0A1H4G2S2"/>
<dbReference type="GO" id="GO:0055085">
    <property type="term" value="P:transmembrane transport"/>
    <property type="evidence" value="ECO:0007669"/>
    <property type="project" value="UniProtKB-ARBA"/>
</dbReference>
<proteinExistence type="inferred from homology"/>
<dbReference type="Proteomes" id="UP000198703">
    <property type="component" value="Unassembled WGS sequence"/>
</dbReference>
<dbReference type="EMBL" id="FNQM01000035">
    <property type="protein sequence ID" value="SEB03885.1"/>
    <property type="molecule type" value="Genomic_DNA"/>
</dbReference>
<accession>A0A1H4G2S2</accession>
<dbReference type="InterPro" id="IPR013563">
    <property type="entry name" value="Oligopep_ABC_C"/>
</dbReference>
<evidence type="ECO:0000313" key="8">
    <source>
        <dbReference type="Proteomes" id="UP000198703"/>
    </source>
</evidence>
<dbReference type="PANTHER" id="PTHR43776">
    <property type="entry name" value="TRANSPORT ATP-BINDING PROTEIN"/>
    <property type="match status" value="1"/>
</dbReference>
<keyword evidence="3" id="KW-0813">Transport</keyword>
<dbReference type="Pfam" id="PF08352">
    <property type="entry name" value="oligo_HPY"/>
    <property type="match status" value="1"/>
</dbReference>
<dbReference type="PROSITE" id="PS00211">
    <property type="entry name" value="ABC_TRANSPORTER_1"/>
    <property type="match status" value="1"/>
</dbReference>
<dbReference type="Gene3D" id="3.40.50.300">
    <property type="entry name" value="P-loop containing nucleotide triphosphate hydrolases"/>
    <property type="match status" value="1"/>
</dbReference>
<dbReference type="SUPFAM" id="SSF52540">
    <property type="entry name" value="P-loop containing nucleoside triphosphate hydrolases"/>
    <property type="match status" value="1"/>
</dbReference>
<dbReference type="InterPro" id="IPR027417">
    <property type="entry name" value="P-loop_NTPase"/>
</dbReference>
<evidence type="ECO:0000256" key="3">
    <source>
        <dbReference type="ARBA" id="ARBA00022448"/>
    </source>
</evidence>
<keyword evidence="4" id="KW-0547">Nucleotide-binding</keyword>
<dbReference type="SMART" id="SM00382">
    <property type="entry name" value="AAA"/>
    <property type="match status" value="1"/>
</dbReference>
<dbReference type="InterPro" id="IPR003439">
    <property type="entry name" value="ABC_transporter-like_ATP-bd"/>
</dbReference>
<gene>
    <name evidence="7" type="ORF">SAMN05444370_13512</name>
</gene>
<comment type="similarity">
    <text evidence="2">Belongs to the ABC transporter superfamily.</text>
</comment>
<evidence type="ECO:0000256" key="5">
    <source>
        <dbReference type="ARBA" id="ARBA00022840"/>
    </source>
</evidence>
<keyword evidence="8" id="KW-1185">Reference proteome</keyword>
<dbReference type="Pfam" id="PF00005">
    <property type="entry name" value="ABC_tran"/>
    <property type="match status" value="1"/>
</dbReference>
<dbReference type="PANTHER" id="PTHR43776:SF7">
    <property type="entry name" value="D,D-DIPEPTIDE TRANSPORT ATP-BINDING PROTEIN DDPF-RELATED"/>
    <property type="match status" value="1"/>
</dbReference>
<dbReference type="PROSITE" id="PS50893">
    <property type="entry name" value="ABC_TRANSPORTER_2"/>
    <property type="match status" value="1"/>
</dbReference>
<dbReference type="STRING" id="89524.SAMN05444370_13512"/>
<dbReference type="GO" id="GO:0005886">
    <property type="term" value="C:plasma membrane"/>
    <property type="evidence" value="ECO:0007669"/>
    <property type="project" value="UniProtKB-SubCell"/>
</dbReference>
<dbReference type="GO" id="GO:0016887">
    <property type="term" value="F:ATP hydrolysis activity"/>
    <property type="evidence" value="ECO:0007669"/>
    <property type="project" value="InterPro"/>
</dbReference>
<sequence length="275" mass="29792">MSAAFVEIERLSVAFRPAWPRRGPAFRAVEDVSLHLARGERLGLVGESGSGKSTLGRALLRLIRPETGRVRVGGLDPFALRGAALMAFRRRAQVVFQDSEASLDPRMTVGAAIREGLDIHRIGRAADRAVSVARLLERVGLSPEHGARHPHALSGGQRQRVNIARALALGPELLVADEPVSALDVSVQAQILNLLRGLHAEFGLTLLFISHDLAVVRALCDRVAVMQAGRIVECGQTERLFSDPRHPYTRLLLESAALPENAAPSQGGREVFMEP</sequence>
<evidence type="ECO:0000259" key="6">
    <source>
        <dbReference type="PROSITE" id="PS50893"/>
    </source>
</evidence>
<keyword evidence="5 7" id="KW-0067">ATP-binding</keyword>
<evidence type="ECO:0000256" key="1">
    <source>
        <dbReference type="ARBA" id="ARBA00004417"/>
    </source>
</evidence>
<dbReference type="RefSeq" id="WP_217632275.1">
    <property type="nucleotide sequence ID" value="NZ_FNQM01000035.1"/>
</dbReference>
<dbReference type="InterPro" id="IPR050319">
    <property type="entry name" value="ABC_transp_ATP-bind"/>
</dbReference>
<evidence type="ECO:0000313" key="7">
    <source>
        <dbReference type="EMBL" id="SEB03885.1"/>
    </source>
</evidence>
<dbReference type="InterPro" id="IPR017871">
    <property type="entry name" value="ABC_transporter-like_CS"/>
</dbReference>
<dbReference type="GO" id="GO:0005524">
    <property type="term" value="F:ATP binding"/>
    <property type="evidence" value="ECO:0007669"/>
    <property type="project" value="UniProtKB-KW"/>
</dbReference>
<dbReference type="InterPro" id="IPR003593">
    <property type="entry name" value="AAA+_ATPase"/>
</dbReference>
<protein>
    <submittedName>
        <fullName evidence="7">Peptide/nickel transport system ATP-binding protein</fullName>
    </submittedName>
</protein>
<evidence type="ECO:0000256" key="2">
    <source>
        <dbReference type="ARBA" id="ARBA00005417"/>
    </source>
</evidence>
<reference evidence="7 8" key="1">
    <citation type="submission" date="2016-10" db="EMBL/GenBank/DDBJ databases">
        <authorList>
            <person name="de Groot N.N."/>
        </authorList>
    </citation>
    <scope>NUCLEOTIDE SEQUENCE [LARGE SCALE GENOMIC DNA]</scope>
    <source>
        <strain evidence="7 8">DSM 15345</strain>
    </source>
</reference>
<organism evidence="7 8">
    <name type="scientific">Rubrimonas cliftonensis</name>
    <dbReference type="NCBI Taxonomy" id="89524"/>
    <lineage>
        <taxon>Bacteria</taxon>
        <taxon>Pseudomonadati</taxon>
        <taxon>Pseudomonadota</taxon>
        <taxon>Alphaproteobacteria</taxon>
        <taxon>Rhodobacterales</taxon>
        <taxon>Paracoccaceae</taxon>
        <taxon>Rubrimonas</taxon>
    </lineage>
</organism>
<comment type="subcellular location">
    <subcellularLocation>
        <location evidence="1">Cell inner membrane</location>
        <topology evidence="1">Peripheral membrane protein</topology>
    </subcellularLocation>
</comment>
<name>A0A1H4G2S2_9RHOB</name>
<dbReference type="GO" id="GO:0015833">
    <property type="term" value="P:peptide transport"/>
    <property type="evidence" value="ECO:0007669"/>
    <property type="project" value="InterPro"/>
</dbReference>
<dbReference type="CDD" id="cd03257">
    <property type="entry name" value="ABC_NikE_OppD_transporters"/>
    <property type="match status" value="1"/>
</dbReference>
<feature type="domain" description="ABC transporter" evidence="6">
    <location>
        <begin position="8"/>
        <end position="253"/>
    </location>
</feature>
<evidence type="ECO:0000256" key="4">
    <source>
        <dbReference type="ARBA" id="ARBA00022741"/>
    </source>
</evidence>